<evidence type="ECO:0008006" key="7">
    <source>
        <dbReference type="Google" id="ProtNLM"/>
    </source>
</evidence>
<dbReference type="Proteomes" id="UP000663873">
    <property type="component" value="Unassembled WGS sequence"/>
</dbReference>
<dbReference type="EMBL" id="CAJNXB010002375">
    <property type="protein sequence ID" value="CAF3238442.1"/>
    <property type="molecule type" value="Genomic_DNA"/>
</dbReference>
<evidence type="ECO:0000313" key="5">
    <source>
        <dbReference type="Proteomes" id="UP000663825"/>
    </source>
</evidence>
<gene>
    <name evidence="4" type="ORF">HFQ381_LOCUS26732</name>
    <name evidence="2" type="ORF">LUA448_LOCUS16350</name>
    <name evidence="1" type="ORF">TIS948_LOCUS14497</name>
    <name evidence="3" type="ORF">UJA718_LOCUS18574</name>
</gene>
<evidence type="ECO:0000313" key="2">
    <source>
        <dbReference type="EMBL" id="CAF3387561.1"/>
    </source>
</evidence>
<organism evidence="1 5">
    <name type="scientific">Rotaria socialis</name>
    <dbReference type="NCBI Taxonomy" id="392032"/>
    <lineage>
        <taxon>Eukaryota</taxon>
        <taxon>Metazoa</taxon>
        <taxon>Spiralia</taxon>
        <taxon>Gnathifera</taxon>
        <taxon>Rotifera</taxon>
        <taxon>Eurotatoria</taxon>
        <taxon>Bdelloidea</taxon>
        <taxon>Philodinida</taxon>
        <taxon>Philodinidae</taxon>
        <taxon>Rotaria</taxon>
    </lineage>
</organism>
<keyword evidence="6" id="KW-1185">Reference proteome</keyword>
<sequence>MCQSNIYLLDLPNEILLIFIKKLHKVDVLYSLFGINNGRLDILLQEDVFINTLNVTTASSITGVKFDRFCTQILPQTRYIKKLILEPTPMERILLLSDYPNLTYL</sequence>
<reference evidence="1" key="1">
    <citation type="submission" date="2021-02" db="EMBL/GenBank/DDBJ databases">
        <authorList>
            <person name="Nowell W R."/>
        </authorList>
    </citation>
    <scope>NUCLEOTIDE SEQUENCE</scope>
</reference>
<proteinExistence type="predicted"/>
<evidence type="ECO:0000313" key="6">
    <source>
        <dbReference type="Proteomes" id="UP000663873"/>
    </source>
</evidence>
<protein>
    <recommendedName>
        <fullName evidence="7">F-box domain-containing protein</fullName>
    </recommendedName>
</protein>
<dbReference type="AlphaFoldDB" id="A0A817R3K6"/>
<dbReference type="EMBL" id="CAJOBO010003276">
    <property type="protein sequence ID" value="CAF4487113.1"/>
    <property type="molecule type" value="Genomic_DNA"/>
</dbReference>
<dbReference type="OrthoDB" id="10063336at2759"/>
<comment type="caution">
    <text evidence="1">The sequence shown here is derived from an EMBL/GenBank/DDBJ whole genome shotgun (WGS) entry which is preliminary data.</text>
</comment>
<name>A0A817R3K6_9BILA</name>
<dbReference type="EMBL" id="CAJOBP010003178">
    <property type="protein sequence ID" value="CAF4393244.1"/>
    <property type="molecule type" value="Genomic_DNA"/>
</dbReference>
<evidence type="ECO:0000313" key="3">
    <source>
        <dbReference type="EMBL" id="CAF4393244.1"/>
    </source>
</evidence>
<dbReference type="Proteomes" id="UP000663833">
    <property type="component" value="Unassembled WGS sequence"/>
</dbReference>
<dbReference type="Proteomes" id="UP000663851">
    <property type="component" value="Unassembled WGS sequence"/>
</dbReference>
<evidence type="ECO:0000313" key="1">
    <source>
        <dbReference type="EMBL" id="CAF3238442.1"/>
    </source>
</evidence>
<accession>A0A817R3K6</accession>
<evidence type="ECO:0000313" key="4">
    <source>
        <dbReference type="EMBL" id="CAF4487113.1"/>
    </source>
</evidence>
<dbReference type="EMBL" id="CAJNYD010002032">
    <property type="protein sequence ID" value="CAF3387561.1"/>
    <property type="molecule type" value="Genomic_DNA"/>
</dbReference>
<dbReference type="Proteomes" id="UP000663825">
    <property type="component" value="Unassembled WGS sequence"/>
</dbReference>